<sequence length="179" mass="20355">MGKTYKTEGVVIKRFNFGEADKILTVFTKHHGKVRAVAKGVRRLTSRKAGNVELFNQATLFFVRSKNLDLLTEAVLINSFSGWRANLKKVAVAYYFCEVVDKLTPDNQPQPDVYRLLVDCLVRLGEAASLAKLVREFEETILDQLGFGLPDSWRRQPGSLRPYLEQVTERPLTSPKILR</sequence>
<dbReference type="NCBIfam" id="TIGR00613">
    <property type="entry name" value="reco"/>
    <property type="match status" value="1"/>
</dbReference>
<dbReference type="Gene3D" id="1.20.1440.120">
    <property type="entry name" value="Recombination protein O, C-terminal domain"/>
    <property type="match status" value="1"/>
</dbReference>
<dbReference type="AlphaFoldDB" id="A0A2M6XBA1"/>
<dbReference type="Pfam" id="PF02565">
    <property type="entry name" value="RecO_C"/>
    <property type="match status" value="1"/>
</dbReference>
<feature type="domain" description="DNA replication/recombination mediator RecO N-terminal" evidence="8">
    <location>
        <begin position="4"/>
        <end position="80"/>
    </location>
</feature>
<dbReference type="Pfam" id="PF11967">
    <property type="entry name" value="RecO_N"/>
    <property type="match status" value="1"/>
</dbReference>
<evidence type="ECO:0000256" key="6">
    <source>
        <dbReference type="ARBA" id="ARBA00033409"/>
    </source>
</evidence>
<keyword evidence="5 7" id="KW-0234">DNA repair</keyword>
<proteinExistence type="inferred from homology"/>
<dbReference type="GO" id="GO:0006302">
    <property type="term" value="P:double-strand break repair"/>
    <property type="evidence" value="ECO:0007669"/>
    <property type="project" value="TreeGrafter"/>
</dbReference>
<keyword evidence="3 7" id="KW-0227">DNA damage</keyword>
<dbReference type="GO" id="GO:0006310">
    <property type="term" value="P:DNA recombination"/>
    <property type="evidence" value="ECO:0007669"/>
    <property type="project" value="UniProtKB-UniRule"/>
</dbReference>
<protein>
    <recommendedName>
        <fullName evidence="2 7">DNA repair protein RecO</fullName>
    </recommendedName>
    <alternativeName>
        <fullName evidence="6 7">Recombination protein O</fullName>
    </alternativeName>
</protein>
<evidence type="ECO:0000256" key="7">
    <source>
        <dbReference type="HAMAP-Rule" id="MF_00201"/>
    </source>
</evidence>
<accession>A0A2M6XBA1</accession>
<keyword evidence="4 7" id="KW-0233">DNA recombination</keyword>
<dbReference type="PANTHER" id="PTHR33991">
    <property type="entry name" value="DNA REPAIR PROTEIN RECO"/>
    <property type="match status" value="1"/>
</dbReference>
<dbReference type="SUPFAM" id="SSF50249">
    <property type="entry name" value="Nucleic acid-binding proteins"/>
    <property type="match status" value="1"/>
</dbReference>
<dbReference type="InterPro" id="IPR042242">
    <property type="entry name" value="RecO_C"/>
</dbReference>
<dbReference type="GO" id="GO:0043590">
    <property type="term" value="C:bacterial nucleoid"/>
    <property type="evidence" value="ECO:0007669"/>
    <property type="project" value="TreeGrafter"/>
</dbReference>
<evidence type="ECO:0000256" key="4">
    <source>
        <dbReference type="ARBA" id="ARBA00023172"/>
    </source>
</evidence>
<dbReference type="Gene3D" id="2.40.50.140">
    <property type="entry name" value="Nucleic acid-binding proteins"/>
    <property type="match status" value="1"/>
</dbReference>
<comment type="caution">
    <text evidence="9">The sequence shown here is derived from an EMBL/GenBank/DDBJ whole genome shotgun (WGS) entry which is preliminary data.</text>
</comment>
<comment type="similarity">
    <text evidence="1 7">Belongs to the RecO family.</text>
</comment>
<reference evidence="10" key="1">
    <citation type="submission" date="2017-09" db="EMBL/GenBank/DDBJ databases">
        <title>Depth-based differentiation of microbial function through sediment-hosted aquifers and enrichment of novel symbionts in the deep terrestrial subsurface.</title>
        <authorList>
            <person name="Probst A.J."/>
            <person name="Ladd B."/>
            <person name="Jarett J.K."/>
            <person name="Geller-Mcgrath D.E."/>
            <person name="Sieber C.M.K."/>
            <person name="Emerson J.B."/>
            <person name="Anantharaman K."/>
            <person name="Thomas B.C."/>
            <person name="Malmstrom R."/>
            <person name="Stieglmeier M."/>
            <person name="Klingl A."/>
            <person name="Woyke T."/>
            <person name="Ryan C.M."/>
            <person name="Banfield J.F."/>
        </authorList>
    </citation>
    <scope>NUCLEOTIDE SEQUENCE [LARGE SCALE GENOMIC DNA]</scope>
</reference>
<evidence type="ECO:0000259" key="8">
    <source>
        <dbReference type="Pfam" id="PF11967"/>
    </source>
</evidence>
<dbReference type="EMBL" id="PEZK01000020">
    <property type="protein sequence ID" value="PIU02236.1"/>
    <property type="molecule type" value="Genomic_DNA"/>
</dbReference>
<gene>
    <name evidence="7 9" type="primary">recO</name>
    <name evidence="9" type="ORF">COT66_01200</name>
</gene>
<dbReference type="HAMAP" id="MF_00201">
    <property type="entry name" value="RecO"/>
    <property type="match status" value="1"/>
</dbReference>
<dbReference type="InterPro" id="IPR037278">
    <property type="entry name" value="ARFGAP/RecO"/>
</dbReference>
<dbReference type="InterPro" id="IPR003717">
    <property type="entry name" value="RecO"/>
</dbReference>
<dbReference type="InterPro" id="IPR022572">
    <property type="entry name" value="DNA_rep/recomb_RecO_N"/>
</dbReference>
<comment type="function">
    <text evidence="7">Involved in DNA repair and RecF pathway recombination.</text>
</comment>
<dbReference type="SUPFAM" id="SSF57863">
    <property type="entry name" value="ArfGap/RecO-like zinc finger"/>
    <property type="match status" value="1"/>
</dbReference>
<name>A0A2M6XBA1_9BACT</name>
<evidence type="ECO:0000313" key="9">
    <source>
        <dbReference type="EMBL" id="PIU02236.1"/>
    </source>
</evidence>
<evidence type="ECO:0000256" key="5">
    <source>
        <dbReference type="ARBA" id="ARBA00023204"/>
    </source>
</evidence>
<evidence type="ECO:0000313" key="10">
    <source>
        <dbReference type="Proteomes" id="UP000231214"/>
    </source>
</evidence>
<dbReference type="PANTHER" id="PTHR33991:SF1">
    <property type="entry name" value="DNA REPAIR PROTEIN RECO"/>
    <property type="match status" value="1"/>
</dbReference>
<dbReference type="Proteomes" id="UP000231214">
    <property type="component" value="Unassembled WGS sequence"/>
</dbReference>
<evidence type="ECO:0000256" key="2">
    <source>
        <dbReference type="ARBA" id="ARBA00021310"/>
    </source>
</evidence>
<evidence type="ECO:0000256" key="3">
    <source>
        <dbReference type="ARBA" id="ARBA00022763"/>
    </source>
</evidence>
<organism evidence="9 10">
    <name type="scientific">Candidatus Shapirobacteria bacterium CG09_land_8_20_14_0_10_49_15</name>
    <dbReference type="NCBI Taxonomy" id="1974482"/>
    <lineage>
        <taxon>Bacteria</taxon>
        <taxon>Candidatus Shapironibacteriota</taxon>
    </lineage>
</organism>
<evidence type="ECO:0000256" key="1">
    <source>
        <dbReference type="ARBA" id="ARBA00007452"/>
    </source>
</evidence>
<dbReference type="InterPro" id="IPR012340">
    <property type="entry name" value="NA-bd_OB-fold"/>
</dbReference>